<evidence type="ECO:0000313" key="3">
    <source>
        <dbReference type="EMBL" id="CAA7051446.1"/>
    </source>
</evidence>
<dbReference type="AlphaFoldDB" id="A0A6D2KED5"/>
<protein>
    <submittedName>
        <fullName evidence="3">Uncharacterized protein</fullName>
    </submittedName>
</protein>
<evidence type="ECO:0000313" key="2">
    <source>
        <dbReference type="EMBL" id="CAA7049297.1"/>
    </source>
</evidence>
<feature type="region of interest" description="Disordered" evidence="1">
    <location>
        <begin position="1"/>
        <end position="134"/>
    </location>
</feature>
<name>A0A6D2KED5_9BRAS</name>
<feature type="compositionally biased region" description="Basic and acidic residues" evidence="1">
    <location>
        <begin position="82"/>
        <end position="98"/>
    </location>
</feature>
<evidence type="ECO:0000313" key="4">
    <source>
        <dbReference type="Proteomes" id="UP000467841"/>
    </source>
</evidence>
<feature type="compositionally biased region" description="Polar residues" evidence="1">
    <location>
        <begin position="65"/>
        <end position="81"/>
    </location>
</feature>
<accession>A0A6D2KED5</accession>
<dbReference type="EMBL" id="CACVBM020001411">
    <property type="protein sequence ID" value="CAA7049297.1"/>
    <property type="molecule type" value="Genomic_DNA"/>
</dbReference>
<gene>
    <name evidence="2" type="ORF">MERR_LOCUS36532</name>
    <name evidence="3" type="ORF">MERR_LOCUS38681</name>
</gene>
<evidence type="ECO:0000256" key="1">
    <source>
        <dbReference type="SAM" id="MobiDB-lite"/>
    </source>
</evidence>
<proteinExistence type="predicted"/>
<keyword evidence="4" id="KW-1185">Reference proteome</keyword>
<organism evidence="3 4">
    <name type="scientific">Microthlaspi erraticum</name>
    <dbReference type="NCBI Taxonomy" id="1685480"/>
    <lineage>
        <taxon>Eukaryota</taxon>
        <taxon>Viridiplantae</taxon>
        <taxon>Streptophyta</taxon>
        <taxon>Embryophyta</taxon>
        <taxon>Tracheophyta</taxon>
        <taxon>Spermatophyta</taxon>
        <taxon>Magnoliopsida</taxon>
        <taxon>eudicotyledons</taxon>
        <taxon>Gunneridae</taxon>
        <taxon>Pentapetalae</taxon>
        <taxon>rosids</taxon>
        <taxon>malvids</taxon>
        <taxon>Brassicales</taxon>
        <taxon>Brassicaceae</taxon>
        <taxon>Coluteocarpeae</taxon>
        <taxon>Microthlaspi</taxon>
    </lineage>
</organism>
<sequence>MILEYNKEYIPQSQSDVECRDENRRAANQRGRKNMSRQDQDDDAEKNAPEPLPRPDDLPPPPKRYTSTFWPNVPTKQNRVSSKYDPEKTGLVKARARETNTGLIKARARENRSRQSASPSETKTKVNGLIIHEE</sequence>
<dbReference type="EMBL" id="CACVBM020001476">
    <property type="protein sequence ID" value="CAA7051446.1"/>
    <property type="molecule type" value="Genomic_DNA"/>
</dbReference>
<dbReference type="Proteomes" id="UP000467841">
    <property type="component" value="Unassembled WGS sequence"/>
</dbReference>
<feature type="compositionally biased region" description="Basic and acidic residues" evidence="1">
    <location>
        <begin position="45"/>
        <end position="57"/>
    </location>
</feature>
<reference evidence="3 4" key="1">
    <citation type="submission" date="2020-01" db="EMBL/GenBank/DDBJ databases">
        <authorList>
            <person name="Mishra B."/>
        </authorList>
    </citation>
    <scope>NUCLEOTIDE SEQUENCE [LARGE SCALE GENOMIC DNA]</scope>
</reference>